<sequence length="89" mass="9410">MSNTSKGAVLLLAGLAAGVTLGILFAPAKGKQNREKLGSSLQNLGETLVDTAVGQIDHLITFTDKLVTQFKAQTDPYAMVHDDIENAII</sequence>
<evidence type="ECO:0000313" key="2">
    <source>
        <dbReference type="Proteomes" id="UP000268007"/>
    </source>
</evidence>
<dbReference type="InterPro" id="IPR024623">
    <property type="entry name" value="YtxH"/>
</dbReference>
<dbReference type="Proteomes" id="UP000268007">
    <property type="component" value="Unassembled WGS sequence"/>
</dbReference>
<accession>A0A495J8R0</accession>
<organism evidence="1 2">
    <name type="scientific">Mucilaginibacter gracilis</name>
    <dbReference type="NCBI Taxonomy" id="423350"/>
    <lineage>
        <taxon>Bacteria</taxon>
        <taxon>Pseudomonadati</taxon>
        <taxon>Bacteroidota</taxon>
        <taxon>Sphingobacteriia</taxon>
        <taxon>Sphingobacteriales</taxon>
        <taxon>Sphingobacteriaceae</taxon>
        <taxon>Mucilaginibacter</taxon>
    </lineage>
</organism>
<comment type="caution">
    <text evidence="1">The sequence shown here is derived from an EMBL/GenBank/DDBJ whole genome shotgun (WGS) entry which is preliminary data.</text>
</comment>
<proteinExistence type="predicted"/>
<dbReference type="RefSeq" id="WP_121200776.1">
    <property type="nucleotide sequence ID" value="NZ_RBKU01000001.1"/>
</dbReference>
<dbReference type="OrthoDB" id="9861207at2"/>
<protein>
    <submittedName>
        <fullName evidence="1">YtxH-like protein</fullName>
    </submittedName>
</protein>
<gene>
    <name evidence="1" type="ORF">BDD43_5111</name>
</gene>
<name>A0A495J8R0_9SPHI</name>
<keyword evidence="2" id="KW-1185">Reference proteome</keyword>
<reference evidence="1 2" key="1">
    <citation type="submission" date="2018-10" db="EMBL/GenBank/DDBJ databases">
        <title>Genomic Encyclopedia of Archaeal and Bacterial Type Strains, Phase II (KMG-II): from individual species to whole genera.</title>
        <authorList>
            <person name="Goeker M."/>
        </authorList>
    </citation>
    <scope>NUCLEOTIDE SEQUENCE [LARGE SCALE GENOMIC DNA]</scope>
    <source>
        <strain evidence="1 2">DSM 18602</strain>
    </source>
</reference>
<evidence type="ECO:0000313" key="1">
    <source>
        <dbReference type="EMBL" id="RKR84858.1"/>
    </source>
</evidence>
<dbReference type="EMBL" id="RBKU01000001">
    <property type="protein sequence ID" value="RKR84858.1"/>
    <property type="molecule type" value="Genomic_DNA"/>
</dbReference>
<dbReference type="Pfam" id="PF12732">
    <property type="entry name" value="YtxH"/>
    <property type="match status" value="1"/>
</dbReference>
<dbReference type="AlphaFoldDB" id="A0A495J8R0"/>